<dbReference type="Proteomes" id="UP000053091">
    <property type="component" value="Unassembled WGS sequence"/>
</dbReference>
<dbReference type="RefSeq" id="WP_062036758.1">
    <property type="nucleotide sequence ID" value="NZ_DF968182.1"/>
</dbReference>
<evidence type="ECO:0000313" key="2">
    <source>
        <dbReference type="Proteomes" id="UP000053091"/>
    </source>
</evidence>
<dbReference type="GO" id="GO:0003676">
    <property type="term" value="F:nucleic acid binding"/>
    <property type="evidence" value="ECO:0007669"/>
    <property type="project" value="InterPro"/>
</dbReference>
<dbReference type="STRING" id="1678841.TBC1_1132"/>
<dbReference type="InterPro" id="IPR011856">
    <property type="entry name" value="tRNA_endonuc-like_dom_sf"/>
</dbReference>
<organism evidence="1">
    <name type="scientific">Lentimicrobium saccharophilum</name>
    <dbReference type="NCBI Taxonomy" id="1678841"/>
    <lineage>
        <taxon>Bacteria</taxon>
        <taxon>Pseudomonadati</taxon>
        <taxon>Bacteroidota</taxon>
        <taxon>Bacteroidia</taxon>
        <taxon>Bacteroidales</taxon>
        <taxon>Lentimicrobiaceae</taxon>
        <taxon>Lentimicrobium</taxon>
    </lineage>
</organism>
<dbReference type="EMBL" id="DF968182">
    <property type="protein sequence ID" value="GAP41906.1"/>
    <property type="molecule type" value="Genomic_DNA"/>
</dbReference>
<proteinExistence type="predicted"/>
<dbReference type="Gene3D" id="3.40.1350.10">
    <property type="match status" value="1"/>
</dbReference>
<sequence length="137" mass="15760">MKGYNTNLASEYYVLATLYRLGFDAYITLGNKKGIDIILNLNDEKQLTIDVKGLQGTTLFPLDNVNEKADKPNHFIVFLSFLNKMDEISVVPEMFVIPHNKVKDFLYQNPKGNRKGINLSMLRNSAIDYKNNWNQLK</sequence>
<name>A0A0S7BUX6_9BACT</name>
<reference evidence="1" key="1">
    <citation type="journal article" date="2015" name="Genome Announc.">
        <title>Draft Genome Sequence of Bacteroidales Strain TBC1, a Novel Isolate from a Methanogenic Wastewater Treatment System.</title>
        <authorList>
            <person name="Tourlousse D.M."/>
            <person name="Matsuura N."/>
            <person name="Sun L."/>
            <person name="Toyonaga M."/>
            <person name="Kuroda K."/>
            <person name="Ohashi A."/>
            <person name="Cruz R."/>
            <person name="Yamaguchi T."/>
            <person name="Sekiguchi Y."/>
        </authorList>
    </citation>
    <scope>NUCLEOTIDE SEQUENCE [LARGE SCALE GENOMIC DNA]</scope>
    <source>
        <strain evidence="1">TBC1</strain>
    </source>
</reference>
<dbReference type="AlphaFoldDB" id="A0A0S7BUX6"/>
<dbReference type="OrthoDB" id="8450487at2"/>
<accession>A0A0S7BUX6</accession>
<keyword evidence="2" id="KW-1185">Reference proteome</keyword>
<gene>
    <name evidence="1" type="ORF">TBC1_1132</name>
</gene>
<evidence type="ECO:0008006" key="3">
    <source>
        <dbReference type="Google" id="ProtNLM"/>
    </source>
</evidence>
<evidence type="ECO:0000313" key="1">
    <source>
        <dbReference type="EMBL" id="GAP41906.1"/>
    </source>
</evidence>
<protein>
    <recommendedName>
        <fullName evidence="3">PD(D/E)XK endonuclease domain-containing protein</fullName>
    </recommendedName>
</protein>